<evidence type="ECO:0000313" key="2">
    <source>
        <dbReference type="Proteomes" id="UP000309668"/>
    </source>
</evidence>
<dbReference type="Proteomes" id="UP000309668">
    <property type="component" value="Unassembled WGS sequence"/>
</dbReference>
<proteinExistence type="predicted"/>
<dbReference type="OrthoDB" id="7410422at2"/>
<accession>A0A5S3P903</accession>
<name>A0A5S3P903_9SPHN</name>
<keyword evidence="2" id="KW-1185">Reference proteome</keyword>
<reference evidence="1 2" key="1">
    <citation type="submission" date="2019-05" db="EMBL/GenBank/DDBJ databases">
        <title>Erythrobacter marisflavi sp. nov., isolated from isolated from water of an estuary environment.</title>
        <authorList>
            <person name="Yoon J.-H."/>
        </authorList>
    </citation>
    <scope>NUCLEOTIDE SEQUENCE [LARGE SCALE GENOMIC DNA]</scope>
    <source>
        <strain evidence="1 2">KEM-5</strain>
    </source>
</reference>
<dbReference type="EMBL" id="VCAO01000001">
    <property type="protein sequence ID" value="TMM49918.1"/>
    <property type="molecule type" value="Genomic_DNA"/>
</dbReference>
<evidence type="ECO:0000313" key="1">
    <source>
        <dbReference type="EMBL" id="TMM49918.1"/>
    </source>
</evidence>
<organism evidence="1 2">
    <name type="scientific">Qipengyuania marisflavi</name>
    <dbReference type="NCBI Taxonomy" id="2486356"/>
    <lineage>
        <taxon>Bacteria</taxon>
        <taxon>Pseudomonadati</taxon>
        <taxon>Pseudomonadota</taxon>
        <taxon>Alphaproteobacteria</taxon>
        <taxon>Sphingomonadales</taxon>
        <taxon>Erythrobacteraceae</taxon>
        <taxon>Qipengyuania</taxon>
    </lineage>
</organism>
<gene>
    <name evidence="1" type="ORF">FEV51_01585</name>
</gene>
<sequence>MEYEILDEPQGLDYRDCAKRDGGIAEDHIALRNQSSIAPGDYPAQDPKDGALFRFTTAN</sequence>
<dbReference type="RefSeq" id="WP_138615479.1">
    <property type="nucleotide sequence ID" value="NZ_VCAO01000001.1"/>
</dbReference>
<comment type="caution">
    <text evidence="1">The sequence shown here is derived from an EMBL/GenBank/DDBJ whole genome shotgun (WGS) entry which is preliminary data.</text>
</comment>
<protein>
    <submittedName>
        <fullName evidence="1">Uncharacterized protein</fullName>
    </submittedName>
</protein>
<dbReference type="AlphaFoldDB" id="A0A5S3P903"/>